<name>A0A941EJI1_9ACTN</name>
<dbReference type="Proteomes" id="UP000676325">
    <property type="component" value="Unassembled WGS sequence"/>
</dbReference>
<comment type="caution">
    <text evidence="1">The sequence shown here is derived from an EMBL/GenBank/DDBJ whole genome shotgun (WGS) entry which is preliminary data.</text>
</comment>
<organism evidence="1 2">
    <name type="scientific">Actinospica acidithermotolerans</name>
    <dbReference type="NCBI Taxonomy" id="2828514"/>
    <lineage>
        <taxon>Bacteria</taxon>
        <taxon>Bacillati</taxon>
        <taxon>Actinomycetota</taxon>
        <taxon>Actinomycetes</taxon>
        <taxon>Catenulisporales</taxon>
        <taxon>Actinospicaceae</taxon>
        <taxon>Actinospica</taxon>
    </lineage>
</organism>
<accession>A0A941EJI1</accession>
<dbReference type="RefSeq" id="WP_212521374.1">
    <property type="nucleotide sequence ID" value="NZ_JAGSOH010000122.1"/>
</dbReference>
<protein>
    <submittedName>
        <fullName evidence="1">Uncharacterized protein</fullName>
    </submittedName>
</protein>
<proteinExistence type="predicted"/>
<gene>
    <name evidence="1" type="ORF">KDK95_28335</name>
</gene>
<dbReference type="AlphaFoldDB" id="A0A941EJI1"/>
<evidence type="ECO:0000313" key="1">
    <source>
        <dbReference type="EMBL" id="MBR7830244.1"/>
    </source>
</evidence>
<reference evidence="1" key="1">
    <citation type="submission" date="2021-04" db="EMBL/GenBank/DDBJ databases">
        <title>Genome based classification of Actinospica acidithermotolerans sp. nov., an actinobacterium isolated from an Indonesian hot spring.</title>
        <authorList>
            <person name="Kusuma A.B."/>
            <person name="Putra K.E."/>
            <person name="Nafisah S."/>
            <person name="Loh J."/>
            <person name="Nouioui I."/>
            <person name="Goodfellow M."/>
        </authorList>
    </citation>
    <scope>NUCLEOTIDE SEQUENCE</scope>
    <source>
        <strain evidence="1">MGRD01-02</strain>
    </source>
</reference>
<evidence type="ECO:0000313" key="2">
    <source>
        <dbReference type="Proteomes" id="UP000676325"/>
    </source>
</evidence>
<keyword evidence="2" id="KW-1185">Reference proteome</keyword>
<dbReference type="EMBL" id="JAGSOH010000122">
    <property type="protein sequence ID" value="MBR7830244.1"/>
    <property type="molecule type" value="Genomic_DNA"/>
</dbReference>
<sequence>MKHVRRYEPDLDLEAVKLRLNAVTQRRVRDREAVADLRVEVTSLLAEIRRLVRIEREHRHEFADLLVAARDALAAADAGDKFALLGLRLEVRRHREITAEELDEWRDWSDLLEPRRKTTEHADPD</sequence>